<proteinExistence type="predicted"/>
<keyword evidence="1" id="KW-0812">Transmembrane</keyword>
<keyword evidence="3" id="KW-1185">Reference proteome</keyword>
<evidence type="ECO:0000313" key="3">
    <source>
        <dbReference type="Proteomes" id="UP001530293"/>
    </source>
</evidence>
<dbReference type="EMBL" id="JALLBG020000240">
    <property type="protein sequence ID" value="KAL3758159.1"/>
    <property type="molecule type" value="Genomic_DNA"/>
</dbReference>
<reference evidence="2 3" key="1">
    <citation type="submission" date="2024-10" db="EMBL/GenBank/DDBJ databases">
        <title>Updated reference genomes for cyclostephanoid diatoms.</title>
        <authorList>
            <person name="Roberts W.R."/>
            <person name="Alverson A.J."/>
        </authorList>
    </citation>
    <scope>NUCLEOTIDE SEQUENCE [LARGE SCALE GENOMIC DNA]</scope>
    <source>
        <strain evidence="2 3">AJA232-27</strain>
    </source>
</reference>
<evidence type="ECO:0000313" key="2">
    <source>
        <dbReference type="EMBL" id="KAL3758159.1"/>
    </source>
</evidence>
<accession>A0ABD3M648</accession>
<sequence>MIAAAATTVLSSSRTAAARAVVGQQQQQRRTIVNWMTNYPDRVMEMKKIQMKGGTCLGAENPTWLKQPGDVATAAFGAGLVAYGAVLCSVGFYRLATGKGKKE</sequence>
<gene>
    <name evidence="2" type="ORF">ACHAWU_004240</name>
</gene>
<protein>
    <submittedName>
        <fullName evidence="2">Uncharacterized protein</fullName>
    </submittedName>
</protein>
<keyword evidence="1" id="KW-1133">Transmembrane helix</keyword>
<evidence type="ECO:0000256" key="1">
    <source>
        <dbReference type="SAM" id="Phobius"/>
    </source>
</evidence>
<organism evidence="2 3">
    <name type="scientific">Discostella pseudostelligera</name>
    <dbReference type="NCBI Taxonomy" id="259834"/>
    <lineage>
        <taxon>Eukaryota</taxon>
        <taxon>Sar</taxon>
        <taxon>Stramenopiles</taxon>
        <taxon>Ochrophyta</taxon>
        <taxon>Bacillariophyta</taxon>
        <taxon>Coscinodiscophyceae</taxon>
        <taxon>Thalassiosirophycidae</taxon>
        <taxon>Stephanodiscales</taxon>
        <taxon>Stephanodiscaceae</taxon>
        <taxon>Discostella</taxon>
    </lineage>
</organism>
<dbReference type="Proteomes" id="UP001530293">
    <property type="component" value="Unassembled WGS sequence"/>
</dbReference>
<name>A0ABD3M648_9STRA</name>
<comment type="caution">
    <text evidence="2">The sequence shown here is derived from an EMBL/GenBank/DDBJ whole genome shotgun (WGS) entry which is preliminary data.</text>
</comment>
<keyword evidence="1" id="KW-0472">Membrane</keyword>
<dbReference type="AlphaFoldDB" id="A0ABD3M648"/>
<feature type="transmembrane region" description="Helical" evidence="1">
    <location>
        <begin position="71"/>
        <end position="93"/>
    </location>
</feature>